<feature type="compositionally biased region" description="Low complexity" evidence="5">
    <location>
        <begin position="291"/>
        <end position="302"/>
    </location>
</feature>
<evidence type="ECO:0000256" key="1">
    <source>
        <dbReference type="ARBA" id="ARBA00022801"/>
    </source>
</evidence>
<evidence type="ECO:0000256" key="2">
    <source>
        <dbReference type="ARBA" id="ARBA00039140"/>
    </source>
</evidence>
<dbReference type="OrthoDB" id="9791760at2"/>
<dbReference type="RefSeq" id="WP_096285527.1">
    <property type="nucleotide sequence ID" value="NZ_FXEG02000002.1"/>
</dbReference>
<feature type="domain" description="CheB-type methylesterase" evidence="6">
    <location>
        <begin position="6"/>
        <end position="172"/>
    </location>
</feature>
<organism evidence="7 8">
    <name type="scientific">Mycobacterium ahvazicum</name>
    <dbReference type="NCBI Taxonomy" id="1964395"/>
    <lineage>
        <taxon>Bacteria</taxon>
        <taxon>Bacillati</taxon>
        <taxon>Actinomycetota</taxon>
        <taxon>Actinomycetes</taxon>
        <taxon>Mycobacteriales</taxon>
        <taxon>Mycobacteriaceae</taxon>
        <taxon>Mycobacterium</taxon>
        <taxon>Mycobacterium simiae complex</taxon>
    </lineage>
</organism>
<evidence type="ECO:0000313" key="7">
    <source>
        <dbReference type="EMBL" id="SOX52697.1"/>
    </source>
</evidence>
<comment type="catalytic activity">
    <reaction evidence="3">
        <text>[protein]-L-glutamate 5-O-methyl ester + H2O = L-glutamyl-[protein] + methanol + H(+)</text>
        <dbReference type="Rhea" id="RHEA:23236"/>
        <dbReference type="Rhea" id="RHEA-COMP:10208"/>
        <dbReference type="Rhea" id="RHEA-COMP:10311"/>
        <dbReference type="ChEBI" id="CHEBI:15377"/>
        <dbReference type="ChEBI" id="CHEBI:15378"/>
        <dbReference type="ChEBI" id="CHEBI:17790"/>
        <dbReference type="ChEBI" id="CHEBI:29973"/>
        <dbReference type="ChEBI" id="CHEBI:82795"/>
        <dbReference type="EC" id="3.1.1.61"/>
    </reaction>
</comment>
<dbReference type="PANTHER" id="PTHR42872:SF6">
    <property type="entry name" value="PROTEIN-GLUTAMATE METHYLESTERASE_PROTEIN-GLUTAMINE GLUTAMINASE"/>
    <property type="match status" value="1"/>
</dbReference>
<dbReference type="SUPFAM" id="SSF52738">
    <property type="entry name" value="Methylesterase CheB, C-terminal domain"/>
    <property type="match status" value="1"/>
</dbReference>
<gene>
    <name evidence="7" type="ORF">MAAFP003_1364</name>
</gene>
<dbReference type="GO" id="GO:0000156">
    <property type="term" value="F:phosphorelay response regulator activity"/>
    <property type="evidence" value="ECO:0007669"/>
    <property type="project" value="InterPro"/>
</dbReference>
<dbReference type="EMBL" id="FXEG02000002">
    <property type="protein sequence ID" value="SOX52697.1"/>
    <property type="molecule type" value="Genomic_DNA"/>
</dbReference>
<dbReference type="InterPro" id="IPR035909">
    <property type="entry name" value="CheB_C"/>
</dbReference>
<dbReference type="PANTHER" id="PTHR42872">
    <property type="entry name" value="PROTEIN-GLUTAMATE METHYLESTERASE/PROTEIN-GLUTAMINE GLUTAMINASE"/>
    <property type="match status" value="1"/>
</dbReference>
<comment type="caution">
    <text evidence="7">The sequence shown here is derived from an EMBL/GenBank/DDBJ whole genome shotgun (WGS) entry which is preliminary data.</text>
</comment>
<protein>
    <recommendedName>
        <fullName evidence="2">protein-glutamate methylesterase</fullName>
        <ecNumber evidence="2">3.1.1.61</ecNumber>
    </recommendedName>
</protein>
<evidence type="ECO:0000259" key="6">
    <source>
        <dbReference type="PROSITE" id="PS50122"/>
    </source>
</evidence>
<evidence type="ECO:0000256" key="3">
    <source>
        <dbReference type="ARBA" id="ARBA00048267"/>
    </source>
</evidence>
<reference evidence="7" key="1">
    <citation type="submission" date="2018-01" db="EMBL/GenBank/DDBJ databases">
        <authorList>
            <consortium name="Urmite Genomes"/>
        </authorList>
    </citation>
    <scope>NUCLEOTIDE SEQUENCE [LARGE SCALE GENOMIC DNA]</scope>
    <source>
        <strain evidence="7">AFP003</strain>
    </source>
</reference>
<keyword evidence="8" id="KW-1185">Reference proteome</keyword>
<dbReference type="EC" id="3.1.1.61" evidence="2"/>
<keyword evidence="1" id="KW-0378">Hydrolase</keyword>
<feature type="region of interest" description="Disordered" evidence="5">
    <location>
        <begin position="196"/>
        <end position="261"/>
    </location>
</feature>
<dbReference type="InterPro" id="IPR000673">
    <property type="entry name" value="Sig_transdc_resp-reg_Me-estase"/>
</dbReference>
<name>A0A2K4Y7G8_9MYCO</name>
<dbReference type="Proteomes" id="UP000236318">
    <property type="component" value="Unassembled WGS sequence"/>
</dbReference>
<evidence type="ECO:0000256" key="5">
    <source>
        <dbReference type="SAM" id="MobiDB-lite"/>
    </source>
</evidence>
<dbReference type="PROSITE" id="PS50122">
    <property type="entry name" value="CHEB"/>
    <property type="match status" value="1"/>
</dbReference>
<feature type="region of interest" description="Disordered" evidence="5">
    <location>
        <begin position="291"/>
        <end position="310"/>
    </location>
</feature>
<proteinExistence type="predicted"/>
<accession>A0A2K4Y7G8</accession>
<dbReference type="CDD" id="cd16433">
    <property type="entry name" value="CheB"/>
    <property type="match status" value="1"/>
</dbReference>
<evidence type="ECO:0000256" key="4">
    <source>
        <dbReference type="PROSITE-ProRule" id="PRU00050"/>
    </source>
</evidence>
<dbReference type="GO" id="GO:0005737">
    <property type="term" value="C:cytoplasm"/>
    <property type="evidence" value="ECO:0007669"/>
    <property type="project" value="InterPro"/>
</dbReference>
<sequence length="310" mass="32195">MTTGEHRPGVAVVVLLASAGGLNALSALLGDLPADFGAAVIVQQHLGGQSSVLPTILHRSTGHRVSWARDGQMVEPGHVIVCPPDMHMEVTPQGCCRLRRMRSPTEHRFDVLLASVAASYGPRGLAVVLSGSGRDGAEGVAAMKRAGAFAIAQSPDTAEYPSMPIAAAQAGADLVLPINVIGDVLASIVEGAPPPCPSAEAEAANSMPSIDDTTGEEREAMETEEVTGPPRGGLNRLSLNRTANTPAGRAEAARRRAAELQRRRRDLAAGLGATAQSVAIARRRAEESLRRAMQARQAANHAAADRATGD</sequence>
<comment type="caution">
    <text evidence="4">Lacks conserved residue(s) required for the propagation of feature annotation.</text>
</comment>
<dbReference type="GO" id="GO:0008984">
    <property type="term" value="F:protein-glutamate methylesterase activity"/>
    <property type="evidence" value="ECO:0007669"/>
    <property type="project" value="UniProtKB-EC"/>
</dbReference>
<dbReference type="Gene3D" id="3.40.50.180">
    <property type="entry name" value="Methylesterase CheB, C-terminal domain"/>
    <property type="match status" value="1"/>
</dbReference>
<evidence type="ECO:0000313" key="8">
    <source>
        <dbReference type="Proteomes" id="UP000236318"/>
    </source>
</evidence>
<feature type="compositionally biased region" description="Basic and acidic residues" evidence="5">
    <location>
        <begin position="251"/>
        <end position="261"/>
    </location>
</feature>
<dbReference type="Pfam" id="PF01339">
    <property type="entry name" value="CheB_methylest"/>
    <property type="match status" value="1"/>
</dbReference>
<dbReference type="AlphaFoldDB" id="A0A2K4Y7G8"/>
<dbReference type="GO" id="GO:0006935">
    <property type="term" value="P:chemotaxis"/>
    <property type="evidence" value="ECO:0007669"/>
    <property type="project" value="InterPro"/>
</dbReference>